<dbReference type="InterPro" id="IPR016830">
    <property type="entry name" value="UbiT"/>
</dbReference>
<reference evidence="3 4" key="1">
    <citation type="submission" date="2021-04" db="EMBL/GenBank/DDBJ databases">
        <title>Novel species identification of genus Shewanella.</title>
        <authorList>
            <person name="Liu G."/>
        </authorList>
    </citation>
    <scope>NUCLEOTIDE SEQUENCE [LARGE SCALE GENOMIC DNA]</scope>
    <source>
        <strain evidence="3 4">FJAT-54481</strain>
    </source>
</reference>
<comment type="pathway">
    <text evidence="1">Cofactor biosynthesis; ubiquinone biosynthesis.</text>
</comment>
<dbReference type="Gene3D" id="3.30.1050.10">
    <property type="entry name" value="SCP2 sterol-binding domain"/>
    <property type="match status" value="1"/>
</dbReference>
<dbReference type="InterPro" id="IPR003033">
    <property type="entry name" value="SCP2_sterol-bd_dom"/>
</dbReference>
<comment type="function">
    <text evidence="1">Required for O(2)-independent ubiquinone (coenzyme Q) biosynthesis. Likely functions as an accessory factor.</text>
</comment>
<dbReference type="Proteomes" id="UP000679575">
    <property type="component" value="Chromosome"/>
</dbReference>
<protein>
    <recommendedName>
        <fullName evidence="1">Ubiquinone biosynthesis accessory factor UbiT</fullName>
    </recommendedName>
</protein>
<evidence type="ECO:0000313" key="4">
    <source>
        <dbReference type="Proteomes" id="UP000679575"/>
    </source>
</evidence>
<organism evidence="3 4">
    <name type="scientific">Shewanella yunxiaonensis</name>
    <dbReference type="NCBI Taxonomy" id="2829809"/>
    <lineage>
        <taxon>Bacteria</taxon>
        <taxon>Pseudomonadati</taxon>
        <taxon>Pseudomonadota</taxon>
        <taxon>Gammaproteobacteria</taxon>
        <taxon>Alteromonadales</taxon>
        <taxon>Shewanellaceae</taxon>
        <taxon>Shewanella</taxon>
    </lineage>
</organism>
<evidence type="ECO:0000313" key="3">
    <source>
        <dbReference type="EMBL" id="QUN07633.1"/>
    </source>
</evidence>
<evidence type="ECO:0000259" key="2">
    <source>
        <dbReference type="Pfam" id="PF02036"/>
    </source>
</evidence>
<keyword evidence="4" id="KW-1185">Reference proteome</keyword>
<dbReference type="SUPFAM" id="SSF55718">
    <property type="entry name" value="SCP-like"/>
    <property type="match status" value="1"/>
</dbReference>
<dbReference type="EMBL" id="CP073587">
    <property type="protein sequence ID" value="QUN07633.1"/>
    <property type="molecule type" value="Genomic_DNA"/>
</dbReference>
<dbReference type="PIRSF" id="PIRSF025550">
    <property type="entry name" value="UCP025550_lpd_carrier"/>
    <property type="match status" value="1"/>
</dbReference>
<dbReference type="HAMAP" id="MF_02231">
    <property type="entry name" value="UbiT"/>
    <property type="match status" value="1"/>
</dbReference>
<comment type="similarity">
    <text evidence="1">Belongs to the UbiT family.</text>
</comment>
<sequence length="172" mass="19080">MPNELMSRMAKELLVVVPKIAAKPLVMIPFAAKAKVIEQLLQHLLSEQIAADELEFLQGHWVAVSVADLQLSFEVSFEHRFTVRPVSSPAVTFSANSGDLLLVAAGKEDPDTLFFQRRLCIEGDTELGLEVKNMLLAIDLQQFPSSVRTLLDKLAKSLLWLQQTSITQVQPA</sequence>
<name>A0ABX7YXZ4_9GAMM</name>
<feature type="domain" description="SCP2" evidence="2">
    <location>
        <begin position="37"/>
        <end position="135"/>
    </location>
</feature>
<keyword evidence="1" id="KW-0831">Ubiquinone biosynthesis</keyword>
<dbReference type="Pfam" id="PF02036">
    <property type="entry name" value="SCP2"/>
    <property type="match status" value="1"/>
</dbReference>
<proteinExistence type="inferred from homology"/>
<evidence type="ECO:0000256" key="1">
    <source>
        <dbReference type="HAMAP-Rule" id="MF_02231"/>
    </source>
</evidence>
<dbReference type="InterPro" id="IPR036527">
    <property type="entry name" value="SCP2_sterol-bd_dom_sf"/>
</dbReference>
<gene>
    <name evidence="1" type="primary">ubiT</name>
    <name evidence="3" type="ORF">KDN34_11725</name>
</gene>
<accession>A0ABX7YXZ4</accession>